<protein>
    <recommendedName>
        <fullName evidence="4">Transmembrane protein</fullName>
    </recommendedName>
</protein>
<dbReference type="AlphaFoldDB" id="A0A2K0UMJ1"/>
<gene>
    <name evidence="2" type="ORF">THARTR1_01249</name>
</gene>
<dbReference type="OrthoDB" id="5342924at2759"/>
<reference evidence="2 3" key="1">
    <citation type="submission" date="2017-02" db="EMBL/GenBank/DDBJ databases">
        <title>Genomes of Trichoderma spp. with biocontrol activity.</title>
        <authorList>
            <person name="Gardiner D."/>
            <person name="Kazan K."/>
            <person name="Vos C."/>
            <person name="Harvey P."/>
        </authorList>
    </citation>
    <scope>NUCLEOTIDE SEQUENCE [LARGE SCALE GENOMIC DNA]</scope>
    <source>
        <strain evidence="2 3">Tr1</strain>
    </source>
</reference>
<sequence>MSWTVPNQTWSFANSHQDLVHFSWVDLSSENALERREDGQTTKLDSTWRPSIGAVATIPGMLGDQPTSYIVPCIVDARWAASSAWYEPSMSGTVMSNLSNPSVLTRSTVELNLDGSATAKAKPRQQWGVGDPIHIGPNWAELLNTPGHFVDSLITATSIEAMLYNYFTHLDNADYAVFAMKSSDGSFVTDSADLMEGAADKVATILSLAIADGLSRITDWSESRIILDTNDDNITCSDLNDLSNRIDYANRSSFYLESNTFLRLRVQRYGWAYGWSPITILSIAVLLIHISMVMWYAGYQFRRGEDSMELFAGKKYI</sequence>
<feature type="transmembrane region" description="Helical" evidence="1">
    <location>
        <begin position="271"/>
        <end position="298"/>
    </location>
</feature>
<proteinExistence type="predicted"/>
<keyword evidence="1" id="KW-1133">Transmembrane helix</keyword>
<evidence type="ECO:0008006" key="4">
    <source>
        <dbReference type="Google" id="ProtNLM"/>
    </source>
</evidence>
<comment type="caution">
    <text evidence="2">The sequence shown here is derived from an EMBL/GenBank/DDBJ whole genome shotgun (WGS) entry which is preliminary data.</text>
</comment>
<evidence type="ECO:0000313" key="3">
    <source>
        <dbReference type="Proteomes" id="UP000236290"/>
    </source>
</evidence>
<organism evidence="2 3">
    <name type="scientific">Trichoderma harzianum</name>
    <name type="common">Hypocrea lixii</name>
    <dbReference type="NCBI Taxonomy" id="5544"/>
    <lineage>
        <taxon>Eukaryota</taxon>
        <taxon>Fungi</taxon>
        <taxon>Dikarya</taxon>
        <taxon>Ascomycota</taxon>
        <taxon>Pezizomycotina</taxon>
        <taxon>Sordariomycetes</taxon>
        <taxon>Hypocreomycetidae</taxon>
        <taxon>Hypocreales</taxon>
        <taxon>Hypocreaceae</taxon>
        <taxon>Trichoderma</taxon>
    </lineage>
</organism>
<accession>A0A2K0UMJ1</accession>
<name>A0A2K0UMJ1_TRIHA</name>
<keyword evidence="1" id="KW-0812">Transmembrane</keyword>
<dbReference type="EMBL" id="MTYI01000016">
    <property type="protein sequence ID" value="PNP59001.1"/>
    <property type="molecule type" value="Genomic_DNA"/>
</dbReference>
<dbReference type="Proteomes" id="UP000236290">
    <property type="component" value="Unassembled WGS sequence"/>
</dbReference>
<evidence type="ECO:0000256" key="1">
    <source>
        <dbReference type="SAM" id="Phobius"/>
    </source>
</evidence>
<keyword evidence="1" id="KW-0472">Membrane</keyword>
<evidence type="ECO:0000313" key="2">
    <source>
        <dbReference type="EMBL" id="PNP59001.1"/>
    </source>
</evidence>